<evidence type="ECO:0000256" key="1">
    <source>
        <dbReference type="SAM" id="Phobius"/>
    </source>
</evidence>
<feature type="transmembrane region" description="Helical" evidence="1">
    <location>
        <begin position="174"/>
        <end position="197"/>
    </location>
</feature>
<protein>
    <submittedName>
        <fullName evidence="3">Membrane protein, putative</fullName>
    </submittedName>
</protein>
<feature type="domain" description="Urease accessory protein UreH-like transmembrane" evidence="2">
    <location>
        <begin position="14"/>
        <end position="219"/>
    </location>
</feature>
<dbReference type="EMBL" id="FPHM01000206">
    <property type="protein sequence ID" value="SFV71122.1"/>
    <property type="molecule type" value="Genomic_DNA"/>
</dbReference>
<feature type="transmembrane region" description="Helical" evidence="1">
    <location>
        <begin position="12"/>
        <end position="35"/>
    </location>
</feature>
<gene>
    <name evidence="3" type="ORF">MNB_SV-13-2185</name>
</gene>
<dbReference type="PANTHER" id="PTHR42208:SF1">
    <property type="entry name" value="HEAVY METAL TRANSPORTER"/>
    <property type="match status" value="1"/>
</dbReference>
<reference evidence="3" key="1">
    <citation type="submission" date="2016-10" db="EMBL/GenBank/DDBJ databases">
        <authorList>
            <person name="de Groot N.N."/>
        </authorList>
    </citation>
    <scope>NUCLEOTIDE SEQUENCE</scope>
</reference>
<keyword evidence="1" id="KW-0472">Membrane</keyword>
<evidence type="ECO:0000313" key="3">
    <source>
        <dbReference type="EMBL" id="SFV71122.1"/>
    </source>
</evidence>
<feature type="transmembrane region" description="Helical" evidence="1">
    <location>
        <begin position="89"/>
        <end position="109"/>
    </location>
</feature>
<dbReference type="AlphaFoldDB" id="A0A1W1CZM8"/>
<dbReference type="SUPFAM" id="SSF103473">
    <property type="entry name" value="MFS general substrate transporter"/>
    <property type="match status" value="1"/>
</dbReference>
<feature type="transmembrane region" description="Helical" evidence="1">
    <location>
        <begin position="56"/>
        <end position="77"/>
    </location>
</feature>
<dbReference type="InterPro" id="IPR036259">
    <property type="entry name" value="MFS_trans_sf"/>
</dbReference>
<dbReference type="PANTHER" id="PTHR42208">
    <property type="entry name" value="HEAVY METAL TRANSPORTER-RELATED"/>
    <property type="match status" value="1"/>
</dbReference>
<proteinExistence type="predicted"/>
<feature type="transmembrane region" description="Helical" evidence="1">
    <location>
        <begin position="209"/>
        <end position="229"/>
    </location>
</feature>
<name>A0A1W1CZM8_9ZZZZ</name>
<accession>A0A1W1CZM8</accession>
<dbReference type="Pfam" id="PF13386">
    <property type="entry name" value="DsbD_2"/>
    <property type="match status" value="1"/>
</dbReference>
<keyword evidence="1" id="KW-1133">Transmembrane helix</keyword>
<sequence length="266" mass="29191">MGENFMGNIDLLVILSAGFLGSVGHCIGMCGGIVIAYSSSKLDEKDSYIKQTLSHLAYNFGRVTSYAFIGLVVGYLGQMLSFSPTSKGILFLLTGLLMILSGLSLLGNIKFLNSAQWSISQYTWYQKSFKKLLSSKSYSSFYRLGILNGFIPCGLVYSFAILASSTADPLSGAIVMASFGFMTIPALFFLGFITKFLQQGSLRHTMMKLSALLILIYGVFTMVKGYKFVRYPDEMKAMMDKMRPSDMNADSMGKFNGMKCEVGKCG</sequence>
<evidence type="ECO:0000259" key="2">
    <source>
        <dbReference type="Pfam" id="PF13386"/>
    </source>
</evidence>
<keyword evidence="1" id="KW-0812">Transmembrane</keyword>
<organism evidence="3">
    <name type="scientific">hydrothermal vent metagenome</name>
    <dbReference type="NCBI Taxonomy" id="652676"/>
    <lineage>
        <taxon>unclassified sequences</taxon>
        <taxon>metagenomes</taxon>
        <taxon>ecological metagenomes</taxon>
    </lineage>
</organism>
<dbReference type="InterPro" id="IPR039447">
    <property type="entry name" value="UreH-like_TM_dom"/>
</dbReference>
<feature type="transmembrane region" description="Helical" evidence="1">
    <location>
        <begin position="141"/>
        <end position="162"/>
    </location>
</feature>